<evidence type="ECO:0000256" key="1">
    <source>
        <dbReference type="SAM" id="MobiDB-lite"/>
    </source>
</evidence>
<feature type="compositionally biased region" description="Basic residues" evidence="1">
    <location>
        <begin position="257"/>
        <end position="266"/>
    </location>
</feature>
<reference evidence="2 3" key="1">
    <citation type="journal article" date="2018" name="Plant J.">
        <title>Genome sequences of Chlorella sorokiniana UTEX 1602 and Micractinium conductrix SAG 241.80: implications to maltose excretion by a green alga.</title>
        <authorList>
            <person name="Arriola M.B."/>
            <person name="Velmurugan N."/>
            <person name="Zhang Y."/>
            <person name="Plunkett M.H."/>
            <person name="Hondzo H."/>
            <person name="Barney B.M."/>
        </authorList>
    </citation>
    <scope>NUCLEOTIDE SEQUENCE [LARGE SCALE GENOMIC DNA]</scope>
    <source>
        <strain evidence="2 3">SAG 241.80</strain>
    </source>
</reference>
<feature type="region of interest" description="Disordered" evidence="1">
    <location>
        <begin position="245"/>
        <end position="282"/>
    </location>
</feature>
<sequence>MYECRMIGYCAQDVQGRLASNYNISLGGFSTKSEAAAGFDLFTLWRQSVMRRDLDARSYNLGRKAYAAVEKDLLACNTADDMREHVRQLKEGGTLARLAAAATSGAGAAAAAEGSAGQAAGAGSKGVAAAAGQGSWYCQVHVAPDKMREEFREGAPPTGKINLRVGGFPNEQQAAVAGDLGQMWRCKAYDEQQAQAKLNFPRALYDAAAGKACQERVLQANSAEQAKEALQEMRDSGQIAELARSPHAVPPLASPGRARHGGRGGHRSSGSPAGQSPLPCSHDPLLLVAQQQEQEEQRRQEGQQVVQRWQEHRRQVQQQEQQQRRWQQRREEEQQGQQQGQQSRGAEAEDTEEAARAADESEPAPASSSAPRRGAPATAAAVEAQQRYGAEVLGRRIMMYRPAENKWSSGIVAAHTTDALGKPCHRVEYDDGEVWLVVLGDQQFQWLPLADGAAPAAPETGAPCGGRHRSTPAPEAESQPASAGGAADAAAQAAAAAAVFAAGLRQAPDAASQPASPRGAGGAWAQPEAKLGEAGSRPAMLAEIRQVLRSTPGIAGIDVAAFVAKFIKDPNYSITYDALIDIVLTGDNEAVRAFVWHTNN</sequence>
<feature type="compositionally biased region" description="Low complexity" evidence="1">
    <location>
        <begin position="472"/>
        <end position="487"/>
    </location>
</feature>
<feature type="compositionally biased region" description="Low complexity" evidence="1">
    <location>
        <begin position="335"/>
        <end position="345"/>
    </location>
</feature>
<proteinExistence type="predicted"/>
<evidence type="ECO:0000313" key="3">
    <source>
        <dbReference type="Proteomes" id="UP000239649"/>
    </source>
</evidence>
<feature type="compositionally biased region" description="Low complexity" evidence="1">
    <location>
        <begin position="363"/>
        <end position="381"/>
    </location>
</feature>
<keyword evidence="3" id="KW-1185">Reference proteome</keyword>
<feature type="region of interest" description="Disordered" evidence="1">
    <location>
        <begin position="455"/>
        <end position="487"/>
    </location>
</feature>
<protein>
    <submittedName>
        <fullName evidence="2">Uncharacterized protein</fullName>
    </submittedName>
</protein>
<name>A0A2P6VK44_9CHLO</name>
<comment type="caution">
    <text evidence="2">The sequence shown here is derived from an EMBL/GenBank/DDBJ whole genome shotgun (WGS) entry which is preliminary data.</text>
</comment>
<dbReference type="AlphaFoldDB" id="A0A2P6VK44"/>
<dbReference type="Proteomes" id="UP000239649">
    <property type="component" value="Unassembled WGS sequence"/>
</dbReference>
<accession>A0A2P6VK44</accession>
<dbReference type="CDD" id="cd20404">
    <property type="entry name" value="Tudor_Agenet_AtEML-like"/>
    <property type="match status" value="1"/>
</dbReference>
<feature type="region of interest" description="Disordered" evidence="1">
    <location>
        <begin position="327"/>
        <end position="381"/>
    </location>
</feature>
<organism evidence="2 3">
    <name type="scientific">Micractinium conductrix</name>
    <dbReference type="NCBI Taxonomy" id="554055"/>
    <lineage>
        <taxon>Eukaryota</taxon>
        <taxon>Viridiplantae</taxon>
        <taxon>Chlorophyta</taxon>
        <taxon>core chlorophytes</taxon>
        <taxon>Trebouxiophyceae</taxon>
        <taxon>Chlorellales</taxon>
        <taxon>Chlorellaceae</taxon>
        <taxon>Chlorella clade</taxon>
        <taxon>Micractinium</taxon>
    </lineage>
</organism>
<gene>
    <name evidence="2" type="ORF">C2E20_2378</name>
</gene>
<dbReference type="EMBL" id="LHPF02000004">
    <property type="protein sequence ID" value="PSC74476.1"/>
    <property type="molecule type" value="Genomic_DNA"/>
</dbReference>
<evidence type="ECO:0000313" key="2">
    <source>
        <dbReference type="EMBL" id="PSC74476.1"/>
    </source>
</evidence>